<evidence type="ECO:0000256" key="2">
    <source>
        <dbReference type="ARBA" id="ARBA00022723"/>
    </source>
</evidence>
<organism evidence="11 12">
    <name type="scientific">Thermostichus vulcanus str. 'Rupite'</name>
    <dbReference type="NCBI Taxonomy" id="2813851"/>
    <lineage>
        <taxon>Bacteria</taxon>
        <taxon>Bacillati</taxon>
        <taxon>Cyanobacteriota</taxon>
        <taxon>Cyanophyceae</taxon>
        <taxon>Thermostichales</taxon>
        <taxon>Thermostichaceae</taxon>
        <taxon>Thermostichus</taxon>
    </lineage>
</organism>
<keyword evidence="2 10" id="KW-0479">Metal-binding</keyword>
<keyword evidence="1 10" id="KW-0540">Nuclease</keyword>
<feature type="binding site" evidence="10">
    <location>
        <position position="156"/>
    </location>
    <ligand>
        <name>Mn(2+)</name>
        <dbReference type="ChEBI" id="CHEBI:29035"/>
    </ligand>
</feature>
<evidence type="ECO:0000256" key="3">
    <source>
        <dbReference type="ARBA" id="ARBA00022759"/>
    </source>
</evidence>
<dbReference type="Gene3D" id="3.100.10.20">
    <property type="entry name" value="CRISPR-associated endonuclease Cas1, N-terminal domain"/>
    <property type="match status" value="1"/>
</dbReference>
<dbReference type="PANTHER" id="PTHR34353">
    <property type="entry name" value="CRISPR-ASSOCIATED ENDONUCLEASE CAS1 1"/>
    <property type="match status" value="1"/>
</dbReference>
<evidence type="ECO:0000256" key="1">
    <source>
        <dbReference type="ARBA" id="ARBA00022722"/>
    </source>
</evidence>
<evidence type="ECO:0000256" key="9">
    <source>
        <dbReference type="ARBA" id="ARBA00038592"/>
    </source>
</evidence>
<evidence type="ECO:0000256" key="5">
    <source>
        <dbReference type="ARBA" id="ARBA00022842"/>
    </source>
</evidence>
<name>A0ABT0CF98_THEVL</name>
<evidence type="ECO:0000313" key="11">
    <source>
        <dbReference type="EMBL" id="MCJ2544461.1"/>
    </source>
</evidence>
<reference evidence="11" key="1">
    <citation type="submission" date="2021-02" db="EMBL/GenBank/DDBJ databases">
        <title>The CRISPR/cas machinery reduction and long-range gene transfer in the hot spring cyanobacterium Synechococcus.</title>
        <authorList>
            <person name="Dvorak P."/>
            <person name="Jahodarova E."/>
            <person name="Hasler P."/>
            <person name="Poulickova A."/>
        </authorList>
    </citation>
    <scope>NUCLEOTIDE SEQUENCE</scope>
    <source>
        <strain evidence="11">Rupite</strain>
    </source>
</reference>
<keyword evidence="12" id="KW-1185">Reference proteome</keyword>
<dbReference type="InterPro" id="IPR050646">
    <property type="entry name" value="Cas1"/>
</dbReference>
<dbReference type="CDD" id="cd09634">
    <property type="entry name" value="Cas1_I-II-III"/>
    <property type="match status" value="1"/>
</dbReference>
<dbReference type="Gene3D" id="1.20.120.920">
    <property type="entry name" value="CRISPR-associated endonuclease Cas1, C-terminal domain"/>
    <property type="match status" value="1"/>
</dbReference>
<comment type="function">
    <text evidence="10">CRISPR (clustered regularly interspaced short palindromic repeat), is an adaptive immune system that provides protection against mobile genetic elements (viruses, transposable elements and conjugative plasmids). CRISPR clusters contain spacers, sequences complementary to antecedent mobile elements, and target invading nucleic acids. CRISPR clusters are transcribed and processed into CRISPR RNA (crRNA). Acts as a dsDNA endonuclease. Involved in the integration of spacer DNA into the CRISPR cassette.</text>
</comment>
<dbReference type="GO" id="GO:0004519">
    <property type="term" value="F:endonuclease activity"/>
    <property type="evidence" value="ECO:0007669"/>
    <property type="project" value="UniProtKB-KW"/>
</dbReference>
<feature type="binding site" evidence="10">
    <location>
        <position position="237"/>
    </location>
    <ligand>
        <name>Mn(2+)</name>
        <dbReference type="ChEBI" id="CHEBI:29035"/>
    </ligand>
</feature>
<keyword evidence="3 10" id="KW-0255">Endonuclease</keyword>
<proteinExistence type="inferred from homology"/>
<keyword evidence="7 10" id="KW-0238">DNA-binding</keyword>
<dbReference type="InterPro" id="IPR042206">
    <property type="entry name" value="CRISPR-assoc_Cas1_C"/>
</dbReference>
<dbReference type="RefSeq" id="WP_244353053.1">
    <property type="nucleotide sequence ID" value="NZ_JAFIRA010000067.1"/>
</dbReference>
<keyword evidence="4 10" id="KW-0378">Hydrolase</keyword>
<dbReference type="EC" id="3.1.-.-" evidence="10"/>
<keyword evidence="5 10" id="KW-0460">Magnesium</keyword>
<dbReference type="Proteomes" id="UP000830835">
    <property type="component" value="Unassembled WGS sequence"/>
</dbReference>
<evidence type="ECO:0000256" key="4">
    <source>
        <dbReference type="ARBA" id="ARBA00022801"/>
    </source>
</evidence>
<evidence type="ECO:0000256" key="7">
    <source>
        <dbReference type="ARBA" id="ARBA00023125"/>
    </source>
</evidence>
<accession>A0ABT0CF98</accession>
<dbReference type="HAMAP" id="MF_01470">
    <property type="entry name" value="Cas1"/>
    <property type="match status" value="1"/>
</dbReference>
<gene>
    <name evidence="10 11" type="primary">cas1</name>
    <name evidence="11" type="ORF">JX360_16370</name>
</gene>
<dbReference type="Pfam" id="PF01867">
    <property type="entry name" value="Cas_Cas1"/>
    <property type="match status" value="1"/>
</dbReference>
<dbReference type="EMBL" id="JAFIRA010000067">
    <property type="protein sequence ID" value="MCJ2544461.1"/>
    <property type="molecule type" value="Genomic_DNA"/>
</dbReference>
<dbReference type="InterPro" id="IPR042211">
    <property type="entry name" value="CRISPR-assoc_Cas1_N"/>
</dbReference>
<evidence type="ECO:0000256" key="8">
    <source>
        <dbReference type="ARBA" id="ARBA00023211"/>
    </source>
</evidence>
<dbReference type="NCBIfam" id="TIGR00287">
    <property type="entry name" value="cas1"/>
    <property type="match status" value="1"/>
</dbReference>
<evidence type="ECO:0000256" key="6">
    <source>
        <dbReference type="ARBA" id="ARBA00023118"/>
    </source>
</evidence>
<keyword evidence="8 10" id="KW-0464">Manganese</keyword>
<comment type="caution">
    <text evidence="11">The sequence shown here is derived from an EMBL/GenBank/DDBJ whole genome shotgun (WGS) entry which is preliminary data.</text>
</comment>
<keyword evidence="6 10" id="KW-0051">Antiviral defense</keyword>
<dbReference type="PANTHER" id="PTHR34353:SF2">
    <property type="entry name" value="CRISPR-ASSOCIATED ENDONUCLEASE CAS1 1"/>
    <property type="match status" value="1"/>
</dbReference>
<evidence type="ECO:0000256" key="10">
    <source>
        <dbReference type="HAMAP-Rule" id="MF_01470"/>
    </source>
</evidence>
<comment type="similarity">
    <text evidence="10">Belongs to the CRISPR-associated endonuclease Cas1 family.</text>
</comment>
<feature type="binding site" evidence="10">
    <location>
        <position position="222"/>
    </location>
    <ligand>
        <name>Mn(2+)</name>
        <dbReference type="ChEBI" id="CHEBI:29035"/>
    </ligand>
</feature>
<protein>
    <recommendedName>
        <fullName evidence="10">CRISPR-associated endonuclease Cas1</fullName>
        <ecNumber evidence="10">3.1.-.-</ecNumber>
    </recommendedName>
</protein>
<dbReference type="InterPro" id="IPR002729">
    <property type="entry name" value="CRISPR-assoc_Cas1"/>
</dbReference>
<comment type="subunit">
    <text evidence="9 10">Homodimer, forms a heterotetramer with a Cas2 homodimer.</text>
</comment>
<evidence type="ECO:0000313" key="12">
    <source>
        <dbReference type="Proteomes" id="UP000830835"/>
    </source>
</evidence>
<comment type="cofactor">
    <cofactor evidence="10">
        <name>Mg(2+)</name>
        <dbReference type="ChEBI" id="CHEBI:18420"/>
    </cofactor>
    <cofactor evidence="10">
        <name>Mn(2+)</name>
        <dbReference type="ChEBI" id="CHEBI:29035"/>
    </cofactor>
</comment>
<sequence length="336" mass="38558">MGKTLYVSQQDCYLCLHQELLVVKRAGAILQQAQLPHLDQILIFGHAQVTTQLIQSCLQRNIPIAYLSHMGYCYGRLQPIQRGNRALQDMQMQLTPKRKLETARQILKAKVHNCRILLLRQRRRKPQVSGEKLALLQRLHTDMDSAQSIDELMGLEGAAAASYYPTLGECLTHVGFEFTTRSRRPPRDPVNAMLSFGYQLLWNHILLLIELQGLDPYQGCLHTSHHNHPCLASDLIEEFRAPIIDSLVLWLINTGVMDPFEDFTDEVEGCLLTQSGRTKFLQAFIQRMEDIVQPSKDPVTGTEEEIPRWALVNHQVQIYRQFVGNQLPFYTPHLIR</sequence>